<dbReference type="SUPFAM" id="SSF49265">
    <property type="entry name" value="Fibronectin type III"/>
    <property type="match status" value="1"/>
</dbReference>
<dbReference type="CDD" id="cd00063">
    <property type="entry name" value="FN3"/>
    <property type="match status" value="1"/>
</dbReference>
<dbReference type="Proteomes" id="UP000266005">
    <property type="component" value="Unassembled WGS sequence"/>
</dbReference>
<dbReference type="InterPro" id="IPR051532">
    <property type="entry name" value="Ester_Hydrolysis_Enzymes"/>
</dbReference>
<dbReference type="PROSITE" id="PS50853">
    <property type="entry name" value="FN3"/>
    <property type="match status" value="1"/>
</dbReference>
<evidence type="ECO:0000313" key="2">
    <source>
        <dbReference type="EMBL" id="RIJ34373.1"/>
    </source>
</evidence>
<dbReference type="Pfam" id="PF00657">
    <property type="entry name" value="Lipase_GDSL"/>
    <property type="match status" value="1"/>
</dbReference>
<accession>A0A399RVM9</accession>
<dbReference type="EMBL" id="QWGE01000005">
    <property type="protein sequence ID" value="RIJ34373.1"/>
    <property type="molecule type" value="Genomic_DNA"/>
</dbReference>
<dbReference type="InterPro" id="IPR036514">
    <property type="entry name" value="SGNH_hydro_sf"/>
</dbReference>
<dbReference type="PANTHER" id="PTHR30383">
    <property type="entry name" value="THIOESTERASE 1/PROTEASE 1/LYSOPHOSPHOLIPASE L1"/>
    <property type="match status" value="1"/>
</dbReference>
<proteinExistence type="predicted"/>
<dbReference type="Gene3D" id="3.40.50.1110">
    <property type="entry name" value="SGNH hydrolase"/>
    <property type="match status" value="1"/>
</dbReference>
<dbReference type="InterPro" id="IPR001087">
    <property type="entry name" value="GDSL"/>
</dbReference>
<dbReference type="InterPro" id="IPR036116">
    <property type="entry name" value="FN3_sf"/>
</dbReference>
<name>A0A399RVM9_9BACT</name>
<sequence>MLYKFIMLFRFALNQTSATLLALALCLCAIILPYTVVAQTSLSKPENLTARASFVKAIIVRWQAVEGAEGYTIEKSATGEEDTFSELAIVDASTLSIRDAGLGLDEEAYYRVKATAGVANAESTSGTVSSPYSAIVSARTNPDELIRIMPLGDSNTEGGNGSVSPENRVGYRKELYRKLVIDGRLDGYQIDFVGNEQMGEGFADQFLADNGFELDVDHAGYGGARNQDILSLLKIGKFNFYGQGDFRGPGDGPYLDKFNPDVIFLHIGTNDISNDGIDDSQNAVDNLEMVLNEIDKYEQFAGKEVTVILAKIIKNVCATNSCYRGEHYTKNEVIDIYNTKLQALASKRFENGDRLELVDMADAGIVYDFESDGGDMADLQHPAQQGYDKMAGVWSNSISPILSAAAAPLPVELMHFGAAATNNEIILTWSTASEENNRHFELQRMHEGIDFTTIGTVAGAGNSLHKLNYTYHDNTAPAGKLLYRLRQVDLDGTFTYSKIVSVTYAPTLQKEAQVYPNPTNKPGQVHLLAFGYVAETPVTIRLFSAIGALMYSQSVLPAQSGEVRTTLPITVDLPVGLYVLKINSSSKAETLKLILK</sequence>
<evidence type="ECO:0000259" key="1">
    <source>
        <dbReference type="PROSITE" id="PS50853"/>
    </source>
</evidence>
<dbReference type="InterPro" id="IPR026444">
    <property type="entry name" value="Secre_tail"/>
</dbReference>
<dbReference type="Gene3D" id="2.60.40.10">
    <property type="entry name" value="Immunoglobulins"/>
    <property type="match status" value="2"/>
</dbReference>
<dbReference type="InterPro" id="IPR013783">
    <property type="entry name" value="Ig-like_fold"/>
</dbReference>
<protein>
    <submittedName>
        <fullName evidence="2">T9SS C-terminal target domain-containing protein</fullName>
    </submittedName>
</protein>
<feature type="domain" description="Fibronectin type-III" evidence="1">
    <location>
        <begin position="44"/>
        <end position="143"/>
    </location>
</feature>
<evidence type="ECO:0000313" key="3">
    <source>
        <dbReference type="Proteomes" id="UP000266005"/>
    </source>
</evidence>
<gene>
    <name evidence="2" type="ORF">D1627_15765</name>
</gene>
<comment type="caution">
    <text evidence="2">The sequence shown here is derived from an EMBL/GenBank/DDBJ whole genome shotgun (WGS) entry which is preliminary data.</text>
</comment>
<dbReference type="NCBIfam" id="TIGR04183">
    <property type="entry name" value="Por_Secre_tail"/>
    <property type="match status" value="1"/>
</dbReference>
<keyword evidence="3" id="KW-1185">Reference proteome</keyword>
<organism evidence="2 3">
    <name type="scientific">Pontibacter oryzae</name>
    <dbReference type="NCBI Taxonomy" id="2304593"/>
    <lineage>
        <taxon>Bacteria</taxon>
        <taxon>Pseudomonadati</taxon>
        <taxon>Bacteroidota</taxon>
        <taxon>Cytophagia</taxon>
        <taxon>Cytophagales</taxon>
        <taxon>Hymenobacteraceae</taxon>
        <taxon>Pontibacter</taxon>
    </lineage>
</organism>
<dbReference type="InterPro" id="IPR003961">
    <property type="entry name" value="FN3_dom"/>
</dbReference>
<reference evidence="3" key="1">
    <citation type="submission" date="2018-08" db="EMBL/GenBank/DDBJ databases">
        <title>Mucilaginibacter sp. MYSH2.</title>
        <authorList>
            <person name="Seo T."/>
        </authorList>
    </citation>
    <scope>NUCLEOTIDE SEQUENCE [LARGE SCALE GENOMIC DNA]</scope>
    <source>
        <strain evidence="3">KIRAN</strain>
    </source>
</reference>
<dbReference type="AlphaFoldDB" id="A0A399RVM9"/>
<dbReference type="GO" id="GO:0004622">
    <property type="term" value="F:phosphatidylcholine lysophospholipase activity"/>
    <property type="evidence" value="ECO:0007669"/>
    <property type="project" value="TreeGrafter"/>
</dbReference>
<dbReference type="SUPFAM" id="SSF52266">
    <property type="entry name" value="SGNH hydrolase"/>
    <property type="match status" value="1"/>
</dbReference>
<dbReference type="PANTHER" id="PTHR30383:SF5">
    <property type="entry name" value="SGNH HYDROLASE-TYPE ESTERASE DOMAIN-CONTAINING PROTEIN"/>
    <property type="match status" value="1"/>
</dbReference>